<reference evidence="2 3" key="1">
    <citation type="journal article" date="2023" name="Elife">
        <title>Identification of key yeast species and microbe-microbe interactions impacting larval growth of Drosophila in the wild.</title>
        <authorList>
            <person name="Mure A."/>
            <person name="Sugiura Y."/>
            <person name="Maeda R."/>
            <person name="Honda K."/>
            <person name="Sakurai N."/>
            <person name="Takahashi Y."/>
            <person name="Watada M."/>
            <person name="Katoh T."/>
            <person name="Gotoh A."/>
            <person name="Gotoh Y."/>
            <person name="Taniguchi I."/>
            <person name="Nakamura K."/>
            <person name="Hayashi T."/>
            <person name="Katayama T."/>
            <person name="Uemura T."/>
            <person name="Hattori Y."/>
        </authorList>
    </citation>
    <scope>NUCLEOTIDE SEQUENCE [LARGE SCALE GENOMIC DNA]</scope>
    <source>
        <strain evidence="2 3">SC-9</strain>
    </source>
</reference>
<keyword evidence="1" id="KW-0812">Transmembrane</keyword>
<sequence length="210" mass="23480">MSLTPEVADIDQVVRPINSSNTLQSTEAEPSVMSETIPDIQIIVDDDESFENAQTGEEEQEDSFVPIFTLETPEASEEEVDFNDYSNSKIRSKTLNHLTTYRGIQSIAAAVPFLEKWIHNSQESMPKTLKTVVKVFDVNIDIVLGSLDHCIPCRCRVRPICQLTKKQRELKKQCLKSSKTFLIIFGILGALLAIIGAAIAAFFKFSDESH</sequence>
<protein>
    <submittedName>
        <fullName evidence="2">Uncharacterized protein</fullName>
    </submittedName>
</protein>
<name>A0AAV5QS96_9ASCO</name>
<dbReference type="EMBL" id="BTFZ01000011">
    <property type="protein sequence ID" value="GMM37282.1"/>
    <property type="molecule type" value="Genomic_DNA"/>
</dbReference>
<keyword evidence="1" id="KW-0472">Membrane</keyword>
<evidence type="ECO:0000313" key="2">
    <source>
        <dbReference type="EMBL" id="GMM37282.1"/>
    </source>
</evidence>
<keyword evidence="1" id="KW-1133">Transmembrane helix</keyword>
<dbReference type="Proteomes" id="UP001360560">
    <property type="component" value="Unassembled WGS sequence"/>
</dbReference>
<evidence type="ECO:0000256" key="1">
    <source>
        <dbReference type="SAM" id="Phobius"/>
    </source>
</evidence>
<comment type="caution">
    <text evidence="2">The sequence shown here is derived from an EMBL/GenBank/DDBJ whole genome shotgun (WGS) entry which is preliminary data.</text>
</comment>
<organism evidence="2 3">
    <name type="scientific">Saccharomycopsis crataegensis</name>
    <dbReference type="NCBI Taxonomy" id="43959"/>
    <lineage>
        <taxon>Eukaryota</taxon>
        <taxon>Fungi</taxon>
        <taxon>Dikarya</taxon>
        <taxon>Ascomycota</taxon>
        <taxon>Saccharomycotina</taxon>
        <taxon>Saccharomycetes</taxon>
        <taxon>Saccharomycopsidaceae</taxon>
        <taxon>Saccharomycopsis</taxon>
    </lineage>
</organism>
<feature type="transmembrane region" description="Helical" evidence="1">
    <location>
        <begin position="181"/>
        <end position="203"/>
    </location>
</feature>
<proteinExistence type="predicted"/>
<evidence type="ECO:0000313" key="3">
    <source>
        <dbReference type="Proteomes" id="UP001360560"/>
    </source>
</evidence>
<dbReference type="GeneID" id="90075257"/>
<dbReference type="AlphaFoldDB" id="A0AAV5QS96"/>
<keyword evidence="3" id="KW-1185">Reference proteome</keyword>
<accession>A0AAV5QS96</accession>
<gene>
    <name evidence="2" type="ORF">DASC09_046070</name>
</gene>
<dbReference type="RefSeq" id="XP_064854278.1">
    <property type="nucleotide sequence ID" value="XM_064998206.1"/>
</dbReference>